<keyword evidence="6" id="KW-0560">Oxidoreductase</keyword>
<evidence type="ECO:0000256" key="8">
    <source>
        <dbReference type="ARBA" id="ARBA00023014"/>
    </source>
</evidence>
<comment type="caution">
    <text evidence="10">The sequence shown here is derived from an EMBL/GenBank/DDBJ whole genome shotgun (WGS) entry which is preliminary data.</text>
</comment>
<dbReference type="Pfam" id="PF00724">
    <property type="entry name" value="Oxidored_FMN"/>
    <property type="match status" value="1"/>
</dbReference>
<dbReference type="AlphaFoldDB" id="A0A3A4N9C6"/>
<dbReference type="GO" id="GO:0010181">
    <property type="term" value="F:FMN binding"/>
    <property type="evidence" value="ECO:0007669"/>
    <property type="project" value="InterPro"/>
</dbReference>
<organism evidence="10 11">
    <name type="scientific">Abyssobacteria bacterium (strain SURF_5)</name>
    <dbReference type="NCBI Taxonomy" id="2093360"/>
    <lineage>
        <taxon>Bacteria</taxon>
        <taxon>Pseudomonadati</taxon>
        <taxon>Candidatus Hydrogenedentota</taxon>
        <taxon>Candidatus Abyssobacteria</taxon>
    </lineage>
</organism>
<name>A0A3A4N9C6_ABYX5</name>
<evidence type="ECO:0000313" key="11">
    <source>
        <dbReference type="Proteomes" id="UP000265882"/>
    </source>
</evidence>
<dbReference type="SUPFAM" id="SSF51395">
    <property type="entry name" value="FMN-linked oxidoreductases"/>
    <property type="match status" value="1"/>
</dbReference>
<evidence type="ECO:0000256" key="4">
    <source>
        <dbReference type="ARBA" id="ARBA00022643"/>
    </source>
</evidence>
<evidence type="ECO:0000256" key="5">
    <source>
        <dbReference type="ARBA" id="ARBA00022723"/>
    </source>
</evidence>
<dbReference type="InterPro" id="IPR001155">
    <property type="entry name" value="OxRdtase_FMN_N"/>
</dbReference>
<dbReference type="CDD" id="cd02803">
    <property type="entry name" value="OYE_like_FMN_family"/>
    <property type="match status" value="1"/>
</dbReference>
<dbReference type="InterPro" id="IPR051793">
    <property type="entry name" value="NADH:flavin_oxidoreductase"/>
</dbReference>
<comment type="cofactor">
    <cofactor evidence="1">
        <name>FMN</name>
        <dbReference type="ChEBI" id="CHEBI:58210"/>
    </cofactor>
</comment>
<evidence type="ECO:0000256" key="3">
    <source>
        <dbReference type="ARBA" id="ARBA00022630"/>
    </source>
</evidence>
<dbReference type="GO" id="GO:0051536">
    <property type="term" value="F:iron-sulfur cluster binding"/>
    <property type="evidence" value="ECO:0007669"/>
    <property type="project" value="UniProtKB-KW"/>
</dbReference>
<evidence type="ECO:0000259" key="9">
    <source>
        <dbReference type="Pfam" id="PF00724"/>
    </source>
</evidence>
<keyword evidence="7" id="KW-0408">Iron</keyword>
<dbReference type="EMBL" id="QZKU01000140">
    <property type="protein sequence ID" value="RJP14896.1"/>
    <property type="molecule type" value="Genomic_DNA"/>
</dbReference>
<gene>
    <name evidence="10" type="ORF">C4520_20880</name>
</gene>
<dbReference type="GO" id="GO:0046872">
    <property type="term" value="F:metal ion binding"/>
    <property type="evidence" value="ECO:0007669"/>
    <property type="project" value="UniProtKB-KW"/>
</dbReference>
<dbReference type="Gene3D" id="3.20.20.70">
    <property type="entry name" value="Aldolase class I"/>
    <property type="match status" value="1"/>
</dbReference>
<dbReference type="GO" id="GO:0016491">
    <property type="term" value="F:oxidoreductase activity"/>
    <property type="evidence" value="ECO:0007669"/>
    <property type="project" value="UniProtKB-KW"/>
</dbReference>
<proteinExistence type="predicted"/>
<keyword evidence="8" id="KW-0411">Iron-sulfur</keyword>
<protein>
    <submittedName>
        <fullName evidence="10">NADH:flavin oxidoreductase</fullName>
    </submittedName>
</protein>
<accession>A0A3A4N9C6</accession>
<evidence type="ECO:0000313" key="10">
    <source>
        <dbReference type="EMBL" id="RJP14896.1"/>
    </source>
</evidence>
<comment type="cofactor">
    <cofactor evidence="2">
        <name>[4Fe-4S] cluster</name>
        <dbReference type="ChEBI" id="CHEBI:49883"/>
    </cofactor>
</comment>
<dbReference type="PANTHER" id="PTHR42917">
    <property type="entry name" value="2,4-DIENOYL-COA REDUCTASE"/>
    <property type="match status" value="1"/>
</dbReference>
<keyword evidence="4" id="KW-0288">FMN</keyword>
<keyword evidence="5" id="KW-0479">Metal-binding</keyword>
<evidence type="ECO:0000256" key="1">
    <source>
        <dbReference type="ARBA" id="ARBA00001917"/>
    </source>
</evidence>
<feature type="domain" description="NADH:flavin oxidoreductase/NADH oxidase N-terminal" evidence="9">
    <location>
        <begin position="5"/>
        <end position="330"/>
    </location>
</feature>
<reference evidence="10 11" key="1">
    <citation type="journal article" date="2017" name="ISME J.">
        <title>Energy and carbon metabolisms in a deep terrestrial subsurface fluid microbial community.</title>
        <authorList>
            <person name="Momper L."/>
            <person name="Jungbluth S.P."/>
            <person name="Lee M.D."/>
            <person name="Amend J.P."/>
        </authorList>
    </citation>
    <scope>NUCLEOTIDE SEQUENCE [LARGE SCALE GENOMIC DNA]</scope>
    <source>
        <strain evidence="10">SURF_5</strain>
    </source>
</reference>
<dbReference type="InterPro" id="IPR013785">
    <property type="entry name" value="Aldolase_TIM"/>
</dbReference>
<dbReference type="Proteomes" id="UP000265882">
    <property type="component" value="Unassembled WGS sequence"/>
</dbReference>
<evidence type="ECO:0000256" key="2">
    <source>
        <dbReference type="ARBA" id="ARBA00001966"/>
    </source>
</evidence>
<evidence type="ECO:0000256" key="6">
    <source>
        <dbReference type="ARBA" id="ARBA00023002"/>
    </source>
</evidence>
<sequence length="372" mass="41082">MYPHLFSPLTMGKLELKNRITMAPMYLGYAKDGLINDVLIEHYEMMAEGGVALVVVENATVDHPTGSGSFRTIRADDDEFIPGLTRLAQAIKGKGALACLQLNHAGRFAGATAEPVAPSAVETFGRMPRALSKDEMASIREKFVQAAVRVKKAGFDMVELHGGTGYLLAQFVSPHTNKRTDEYGSSPENRRRFPLEVLKAVKEAIKDFSVGYRFLADEWLPDGLKLEESGPFARALEQAGIAYISVMGGTYESFFLPEIAERSKKDGYMISLAAAIKKEVNVPVIAAGLITTGKLAEDTIAQGQADLIGLARVLWTDPEWPKKVRDGRESEIIRCDACDTCMHMLMQQKPPLCAHWPPAKRKEWKEKLRAIE</sequence>
<keyword evidence="3" id="KW-0285">Flavoprotein</keyword>
<evidence type="ECO:0000256" key="7">
    <source>
        <dbReference type="ARBA" id="ARBA00023004"/>
    </source>
</evidence>
<dbReference type="PANTHER" id="PTHR42917:SF2">
    <property type="entry name" value="2,4-DIENOYL-COA REDUCTASE [(2E)-ENOYL-COA-PRODUCING]"/>
    <property type="match status" value="1"/>
</dbReference>